<dbReference type="InterPro" id="IPR022764">
    <property type="entry name" value="Peptidase_S54_rhomboid_dom"/>
</dbReference>
<evidence type="ECO:0000256" key="2">
    <source>
        <dbReference type="ARBA" id="ARBA00009045"/>
    </source>
</evidence>
<feature type="domain" description="Peptidase S54 rhomboid" evidence="8">
    <location>
        <begin position="100"/>
        <end position="257"/>
    </location>
</feature>
<feature type="transmembrane region" description="Helical" evidence="7">
    <location>
        <begin position="215"/>
        <end position="236"/>
    </location>
</feature>
<evidence type="ECO:0000259" key="8">
    <source>
        <dbReference type="Pfam" id="PF01694"/>
    </source>
</evidence>
<feature type="transmembrane region" description="Helical" evidence="7">
    <location>
        <begin position="103"/>
        <end position="127"/>
    </location>
</feature>
<dbReference type="GO" id="GO:0004252">
    <property type="term" value="F:serine-type endopeptidase activity"/>
    <property type="evidence" value="ECO:0007669"/>
    <property type="project" value="InterPro"/>
</dbReference>
<dbReference type="Pfam" id="PF01694">
    <property type="entry name" value="Rhomboid"/>
    <property type="match status" value="1"/>
</dbReference>
<dbReference type="InterPro" id="IPR035952">
    <property type="entry name" value="Rhomboid-like_sf"/>
</dbReference>
<reference evidence="9 10" key="1">
    <citation type="submission" date="2018-07" db="EMBL/GenBank/DDBJ databases">
        <title>Genomic Encyclopedia of Type Strains, Phase IV (KMG-IV): sequencing the most valuable type-strain genomes for metagenomic binning, comparative biology and taxonomic classification.</title>
        <authorList>
            <person name="Goeker M."/>
        </authorList>
    </citation>
    <scope>NUCLEOTIDE SEQUENCE [LARGE SCALE GENOMIC DNA]</scope>
    <source>
        <strain evidence="9 10">DSM 14364</strain>
    </source>
</reference>
<feature type="transmembrane region" description="Helical" evidence="7">
    <location>
        <begin position="139"/>
        <end position="157"/>
    </location>
</feature>
<dbReference type="GO" id="GO:0016020">
    <property type="term" value="C:membrane"/>
    <property type="evidence" value="ECO:0007669"/>
    <property type="project" value="UniProtKB-SubCell"/>
</dbReference>
<comment type="similarity">
    <text evidence="2">Belongs to the peptidase S54 family.</text>
</comment>
<keyword evidence="10" id="KW-1185">Reference proteome</keyword>
<dbReference type="RefSeq" id="WP_114769163.1">
    <property type="nucleotide sequence ID" value="NZ_QQBB01000002.1"/>
</dbReference>
<sequence>MPLSSERPAREPIFNLPAAVTLSIVILVGIHALRQLLSEEFDFKLIIDWAVIPARWAVAFGGVQPDEIVSGLQGAANPQEGVSPLAALAQYVLADQEAYPWTALTYAFLHGSWAHVLINCVWLAAFGTPLVRRFGMGRFFGLALASAVGGAVFYALMNPLQVLPMIGASAAVSGMMAAASWFMFAPADWLPEGRLTQPHERLREGLADMARNRQVLIFLGVWFAANYVFAFVQPIGVTDASIAWEAHIGGFLVGLVLFPFIDPLPRRPSRIPA</sequence>
<organism evidence="9 10">
    <name type="scientific">Microvirga subterranea</name>
    <dbReference type="NCBI Taxonomy" id="186651"/>
    <lineage>
        <taxon>Bacteria</taxon>
        <taxon>Pseudomonadati</taxon>
        <taxon>Pseudomonadota</taxon>
        <taxon>Alphaproteobacteria</taxon>
        <taxon>Hyphomicrobiales</taxon>
        <taxon>Methylobacteriaceae</taxon>
        <taxon>Microvirga</taxon>
    </lineage>
</organism>
<gene>
    <name evidence="9" type="ORF">DES45_102361</name>
</gene>
<protein>
    <submittedName>
        <fullName evidence="9">Membrane associated rhomboid family serine protease</fullName>
    </submittedName>
</protein>
<keyword evidence="5 7" id="KW-1133">Transmembrane helix</keyword>
<dbReference type="PANTHER" id="PTHR43731:SF14">
    <property type="entry name" value="PRESENILIN-ASSOCIATED RHOMBOID-LIKE PROTEIN, MITOCHONDRIAL"/>
    <property type="match status" value="1"/>
</dbReference>
<dbReference type="InterPro" id="IPR050925">
    <property type="entry name" value="Rhomboid_protease_S54"/>
</dbReference>
<evidence type="ECO:0000256" key="4">
    <source>
        <dbReference type="ARBA" id="ARBA00022801"/>
    </source>
</evidence>
<dbReference type="Gene3D" id="1.20.1540.10">
    <property type="entry name" value="Rhomboid-like"/>
    <property type="match status" value="1"/>
</dbReference>
<dbReference type="PANTHER" id="PTHR43731">
    <property type="entry name" value="RHOMBOID PROTEASE"/>
    <property type="match status" value="1"/>
</dbReference>
<evidence type="ECO:0000256" key="7">
    <source>
        <dbReference type="SAM" id="Phobius"/>
    </source>
</evidence>
<keyword evidence="9" id="KW-0645">Protease</keyword>
<name>A0A370HSP8_9HYPH</name>
<keyword evidence="3 7" id="KW-0812">Transmembrane</keyword>
<evidence type="ECO:0000256" key="1">
    <source>
        <dbReference type="ARBA" id="ARBA00004141"/>
    </source>
</evidence>
<proteinExistence type="inferred from homology"/>
<dbReference type="EMBL" id="QQBB01000002">
    <property type="protein sequence ID" value="RDI60971.1"/>
    <property type="molecule type" value="Genomic_DNA"/>
</dbReference>
<comment type="subcellular location">
    <subcellularLocation>
        <location evidence="1">Membrane</location>
        <topology evidence="1">Multi-pass membrane protein</topology>
    </subcellularLocation>
</comment>
<dbReference type="SUPFAM" id="SSF144091">
    <property type="entry name" value="Rhomboid-like"/>
    <property type="match status" value="1"/>
</dbReference>
<feature type="transmembrane region" description="Helical" evidence="7">
    <location>
        <begin position="163"/>
        <end position="184"/>
    </location>
</feature>
<dbReference type="GO" id="GO:0006508">
    <property type="term" value="P:proteolysis"/>
    <property type="evidence" value="ECO:0007669"/>
    <property type="project" value="UniProtKB-KW"/>
</dbReference>
<feature type="transmembrane region" description="Helical" evidence="7">
    <location>
        <begin position="12"/>
        <end position="33"/>
    </location>
</feature>
<keyword evidence="4" id="KW-0378">Hydrolase</keyword>
<keyword evidence="6 7" id="KW-0472">Membrane</keyword>
<evidence type="ECO:0000313" key="10">
    <source>
        <dbReference type="Proteomes" id="UP000254925"/>
    </source>
</evidence>
<evidence type="ECO:0000313" key="9">
    <source>
        <dbReference type="EMBL" id="RDI60971.1"/>
    </source>
</evidence>
<comment type="caution">
    <text evidence="9">The sequence shown here is derived from an EMBL/GenBank/DDBJ whole genome shotgun (WGS) entry which is preliminary data.</text>
</comment>
<evidence type="ECO:0000256" key="3">
    <source>
        <dbReference type="ARBA" id="ARBA00022692"/>
    </source>
</evidence>
<evidence type="ECO:0000256" key="6">
    <source>
        <dbReference type="ARBA" id="ARBA00023136"/>
    </source>
</evidence>
<accession>A0A370HSP8</accession>
<dbReference type="Proteomes" id="UP000254925">
    <property type="component" value="Unassembled WGS sequence"/>
</dbReference>
<feature type="transmembrane region" description="Helical" evidence="7">
    <location>
        <begin position="242"/>
        <end position="261"/>
    </location>
</feature>
<evidence type="ECO:0000256" key="5">
    <source>
        <dbReference type="ARBA" id="ARBA00022989"/>
    </source>
</evidence>
<dbReference type="OrthoDB" id="9797190at2"/>
<dbReference type="AlphaFoldDB" id="A0A370HSP8"/>